<keyword evidence="1" id="KW-0472">Membrane</keyword>
<dbReference type="KEGG" id="bcx:BCA_0961"/>
<keyword evidence="1" id="KW-1133">Transmembrane helix</keyword>
<reference evidence="2 3" key="1">
    <citation type="submission" date="2009-02" db="EMBL/GenBank/DDBJ databases">
        <title>Genome sequence of Bacillus cereus 03BB102.</title>
        <authorList>
            <person name="Dodson R.J."/>
            <person name="Jackson P."/>
            <person name="Munk A.C."/>
            <person name="Brettin T."/>
            <person name="Bruce D."/>
            <person name="Detter C."/>
            <person name="Tapia R."/>
            <person name="Han C."/>
            <person name="Sutton G."/>
            <person name="Sims D."/>
        </authorList>
    </citation>
    <scope>NUCLEOTIDE SEQUENCE [LARGE SCALE GENOMIC DNA]</scope>
    <source>
        <strain evidence="2 3">03BB102</strain>
    </source>
</reference>
<dbReference type="RefSeq" id="WP_000073373.1">
    <property type="nucleotide sequence ID" value="NC_012472.1"/>
</dbReference>
<evidence type="ECO:0000256" key="1">
    <source>
        <dbReference type="SAM" id="Phobius"/>
    </source>
</evidence>
<keyword evidence="1" id="KW-0812">Transmembrane</keyword>
<accession>A0A158RQK7</accession>
<sequence>MSNVVGFPLEQARENDLFAFFQERFDTHYEQHEIDVNEYEKTVQEMEKRMNSEGPKMFDVLVEEYGEVITTTVITSFQLGKFFHNGDQIGGDVSTIHNASQGIYSREKDKYNRSDYDYSKAREFVQKQNLQENGYYKDGYTGKRTKDPNVDHIIPLNVFHKKGAFMLTQEAKKKLSSDQRNLIVTDESLNKSKSDQELGEFMNKTVKRQKENNHSRFEMDKRRTNAAANKANRAYDDHLPSNLERAQYYVKNGTVAASKEAFRVGVRQAWGMIMYVFSKEMFAELKIHGKQFKQYAKEGRLISEFKELLVRVTKKVSSQLKGIVTAFKDGAVSGFLSNIMTTIMNCFKTTSKRLVKIIREGFLSIFRAIKLLVFTPKELTKQEACREAIKLLVSGLFVAGGIVIEEVLEKKLMALGIPGSIANAISSTLTGIITGIGIVTVVYMIDKLISNLPSTKELIEKSNELIQNQIVLEASYEMVTANIQYGVEDDFLSRIRKTEKNINDLVDFFEE</sequence>
<gene>
    <name evidence="2" type="ordered locus">BCA_0961</name>
</gene>
<evidence type="ECO:0000313" key="2">
    <source>
        <dbReference type="EMBL" id="ACO29575.1"/>
    </source>
</evidence>
<dbReference type="EMBL" id="CP001407">
    <property type="protein sequence ID" value="ACO29575.1"/>
    <property type="molecule type" value="Genomic_DNA"/>
</dbReference>
<evidence type="ECO:0000313" key="3">
    <source>
        <dbReference type="Proteomes" id="UP000002210"/>
    </source>
</evidence>
<protein>
    <submittedName>
        <fullName evidence="2">Uncharacterized protein</fullName>
    </submittedName>
</protein>
<organism evidence="2 3">
    <name type="scientific">Bacillus cereus (strain 03BB102)</name>
    <dbReference type="NCBI Taxonomy" id="572264"/>
    <lineage>
        <taxon>Bacteria</taxon>
        <taxon>Bacillati</taxon>
        <taxon>Bacillota</taxon>
        <taxon>Bacilli</taxon>
        <taxon>Bacillales</taxon>
        <taxon>Bacillaceae</taxon>
        <taxon>Bacillus</taxon>
        <taxon>Bacillus cereus group</taxon>
    </lineage>
</organism>
<proteinExistence type="predicted"/>
<dbReference type="PATRIC" id="fig|572264.18.peg.903"/>
<feature type="transmembrane region" description="Helical" evidence="1">
    <location>
        <begin position="420"/>
        <end position="445"/>
    </location>
</feature>
<name>A0A158RQK7_BACC3</name>
<dbReference type="Proteomes" id="UP000002210">
    <property type="component" value="Chromosome"/>
</dbReference>
<dbReference type="AlphaFoldDB" id="A0A158RQK7"/>